<organism evidence="2 5">
    <name type="scientific">Adineta steineri</name>
    <dbReference type="NCBI Taxonomy" id="433720"/>
    <lineage>
        <taxon>Eukaryota</taxon>
        <taxon>Metazoa</taxon>
        <taxon>Spiralia</taxon>
        <taxon>Gnathifera</taxon>
        <taxon>Rotifera</taxon>
        <taxon>Eurotatoria</taxon>
        <taxon>Bdelloidea</taxon>
        <taxon>Adinetida</taxon>
        <taxon>Adinetidae</taxon>
        <taxon>Adineta</taxon>
    </lineage>
</organism>
<evidence type="ECO:0000313" key="3">
    <source>
        <dbReference type="EMBL" id="CAF1592151.1"/>
    </source>
</evidence>
<comment type="caution">
    <text evidence="2">The sequence shown here is derived from an EMBL/GenBank/DDBJ whole genome shotgun (WGS) entry which is preliminary data.</text>
</comment>
<dbReference type="AlphaFoldDB" id="A0A815GHD2"/>
<feature type="compositionally biased region" description="Pro residues" evidence="1">
    <location>
        <begin position="26"/>
        <end position="36"/>
    </location>
</feature>
<feature type="region of interest" description="Disordered" evidence="1">
    <location>
        <begin position="1"/>
        <end position="41"/>
    </location>
</feature>
<reference evidence="2" key="1">
    <citation type="submission" date="2021-02" db="EMBL/GenBank/DDBJ databases">
        <authorList>
            <person name="Nowell W R."/>
        </authorList>
    </citation>
    <scope>NUCLEOTIDE SEQUENCE</scope>
</reference>
<evidence type="ECO:0000256" key="1">
    <source>
        <dbReference type="SAM" id="MobiDB-lite"/>
    </source>
</evidence>
<evidence type="ECO:0000313" key="2">
    <source>
        <dbReference type="EMBL" id="CAF1338876.1"/>
    </source>
</evidence>
<dbReference type="EMBL" id="CAJNOM010001106">
    <property type="protein sequence ID" value="CAF1592151.1"/>
    <property type="molecule type" value="Genomic_DNA"/>
</dbReference>
<dbReference type="Proteomes" id="UP000663877">
    <property type="component" value="Unassembled WGS sequence"/>
</dbReference>
<evidence type="ECO:0000313" key="5">
    <source>
        <dbReference type="Proteomes" id="UP000663877"/>
    </source>
</evidence>
<sequence>MNRSYRSLSSHCHRQLHRSQRNQSSSPPPPPPPEPPYALQQQSYRASCLRAELAADDALIQEIQILIHRFLIRHSRRLPYHMVINCSDNGETIPDYIIMLKIDRSSSSSLGHD</sequence>
<keyword evidence="4" id="KW-1185">Reference proteome</keyword>
<accession>A0A815GHD2</accession>
<dbReference type="EMBL" id="CAJNOI010000746">
    <property type="protein sequence ID" value="CAF1338876.1"/>
    <property type="molecule type" value="Genomic_DNA"/>
</dbReference>
<feature type="compositionally biased region" description="Basic residues" evidence="1">
    <location>
        <begin position="11"/>
        <end position="20"/>
    </location>
</feature>
<protein>
    <submittedName>
        <fullName evidence="2">Uncharacterized protein</fullName>
    </submittedName>
</protein>
<proteinExistence type="predicted"/>
<evidence type="ECO:0000313" key="4">
    <source>
        <dbReference type="Proteomes" id="UP000663832"/>
    </source>
</evidence>
<feature type="compositionally biased region" description="Polar residues" evidence="1">
    <location>
        <begin position="1"/>
        <end position="10"/>
    </location>
</feature>
<name>A0A815GHD2_9BILA</name>
<dbReference type="Proteomes" id="UP000663832">
    <property type="component" value="Unassembled WGS sequence"/>
</dbReference>
<gene>
    <name evidence="2" type="ORF">BJG266_LOCUS34299</name>
    <name evidence="3" type="ORF">QVE165_LOCUS51394</name>
</gene>